<evidence type="ECO:0000313" key="5">
    <source>
        <dbReference type="EMBL" id="KAK8074593.1"/>
    </source>
</evidence>
<dbReference type="RefSeq" id="XP_066665533.1">
    <property type="nucleotide sequence ID" value="XM_066813571.1"/>
</dbReference>
<feature type="compositionally biased region" description="Basic and acidic residues" evidence="3">
    <location>
        <begin position="137"/>
        <end position="146"/>
    </location>
</feature>
<dbReference type="SUPFAM" id="SSF53933">
    <property type="entry name" value="Microbial ribonucleases"/>
    <property type="match status" value="1"/>
</dbReference>
<dbReference type="InterPro" id="IPR016191">
    <property type="entry name" value="Ribonuclease/ribotoxin"/>
</dbReference>
<keyword evidence="2" id="KW-0378">Hydrolase</keyword>
<organism evidence="5 6">
    <name type="scientific">Apiospora hydei</name>
    <dbReference type="NCBI Taxonomy" id="1337664"/>
    <lineage>
        <taxon>Eukaryota</taxon>
        <taxon>Fungi</taxon>
        <taxon>Dikarya</taxon>
        <taxon>Ascomycota</taxon>
        <taxon>Pezizomycotina</taxon>
        <taxon>Sordariomycetes</taxon>
        <taxon>Xylariomycetidae</taxon>
        <taxon>Amphisphaeriales</taxon>
        <taxon>Apiosporaceae</taxon>
        <taxon>Apiospora</taxon>
    </lineage>
</organism>
<dbReference type="EMBL" id="JAQQWN010000007">
    <property type="protein sequence ID" value="KAK8074593.1"/>
    <property type="molecule type" value="Genomic_DNA"/>
</dbReference>
<dbReference type="GeneID" id="92046631"/>
<accession>A0ABR1VTK9</accession>
<evidence type="ECO:0000256" key="3">
    <source>
        <dbReference type="SAM" id="MobiDB-lite"/>
    </source>
</evidence>
<feature type="region of interest" description="Disordered" evidence="3">
    <location>
        <begin position="137"/>
        <end position="158"/>
    </location>
</feature>
<keyword evidence="1" id="KW-0540">Nuclease</keyword>
<evidence type="ECO:0000256" key="2">
    <source>
        <dbReference type="ARBA" id="ARBA00022801"/>
    </source>
</evidence>
<feature type="chain" id="PRO_5045438100" evidence="4">
    <location>
        <begin position="19"/>
        <end position="158"/>
    </location>
</feature>
<dbReference type="Proteomes" id="UP001433268">
    <property type="component" value="Unassembled WGS sequence"/>
</dbReference>
<reference evidence="5 6" key="1">
    <citation type="submission" date="2023-01" db="EMBL/GenBank/DDBJ databases">
        <title>Analysis of 21 Apiospora genomes using comparative genomics revels a genus with tremendous synthesis potential of carbohydrate active enzymes and secondary metabolites.</title>
        <authorList>
            <person name="Sorensen T."/>
        </authorList>
    </citation>
    <scope>NUCLEOTIDE SEQUENCE [LARGE SCALE GENOMIC DNA]</scope>
    <source>
        <strain evidence="5 6">CBS 114990</strain>
    </source>
</reference>
<feature type="signal peptide" evidence="4">
    <location>
        <begin position="1"/>
        <end position="18"/>
    </location>
</feature>
<proteinExistence type="predicted"/>
<name>A0ABR1VTK9_9PEZI</name>
<evidence type="ECO:0000256" key="1">
    <source>
        <dbReference type="ARBA" id="ARBA00022722"/>
    </source>
</evidence>
<keyword evidence="4" id="KW-0732">Signal</keyword>
<evidence type="ECO:0000313" key="6">
    <source>
        <dbReference type="Proteomes" id="UP001433268"/>
    </source>
</evidence>
<protein>
    <submittedName>
        <fullName evidence="5">Uncharacterized protein</fullName>
    </submittedName>
</protein>
<evidence type="ECO:0000256" key="4">
    <source>
        <dbReference type="SAM" id="SignalP"/>
    </source>
</evidence>
<gene>
    <name evidence="5" type="ORF">PG997_009256</name>
</gene>
<comment type="caution">
    <text evidence="5">The sequence shown here is derived from an EMBL/GenBank/DDBJ whole genome shotgun (WGS) entry which is preliminary data.</text>
</comment>
<keyword evidence="6" id="KW-1185">Reference proteome</keyword>
<sequence length="158" mass="17574">MKFSTVNVLAFAVPALSAAIGNVSLAVDTLDKRFDTVALFPKMVHCPATLGEPEARSFDQHQMEATAGWFAENTRRMDFTTECKDAYMWEVPMLANGNPWTPGIENGEPGGYRLYFTAGGGKAEWCGSAVHYYPKQEKSKDPEVRRKNSVFSRCVPEK</sequence>